<feature type="compositionally biased region" description="Polar residues" evidence="1">
    <location>
        <begin position="51"/>
        <end position="61"/>
    </location>
</feature>
<feature type="compositionally biased region" description="Polar residues" evidence="1">
    <location>
        <begin position="406"/>
        <end position="415"/>
    </location>
</feature>
<feature type="transmembrane region" description="Helical" evidence="2">
    <location>
        <begin position="164"/>
        <end position="182"/>
    </location>
</feature>
<dbReference type="AlphaFoldDB" id="A0A060T2H6"/>
<evidence type="ECO:0000256" key="1">
    <source>
        <dbReference type="SAM" id="MobiDB-lite"/>
    </source>
</evidence>
<organism evidence="3">
    <name type="scientific">Blastobotrys adeninivorans</name>
    <name type="common">Yeast</name>
    <name type="synonym">Arxula adeninivorans</name>
    <dbReference type="NCBI Taxonomy" id="409370"/>
    <lineage>
        <taxon>Eukaryota</taxon>
        <taxon>Fungi</taxon>
        <taxon>Dikarya</taxon>
        <taxon>Ascomycota</taxon>
        <taxon>Saccharomycotina</taxon>
        <taxon>Dipodascomycetes</taxon>
        <taxon>Dipodascales</taxon>
        <taxon>Trichomonascaceae</taxon>
        <taxon>Blastobotrys</taxon>
    </lineage>
</organism>
<feature type="compositionally biased region" description="Low complexity" evidence="1">
    <location>
        <begin position="120"/>
        <end position="134"/>
    </location>
</feature>
<evidence type="ECO:0000256" key="2">
    <source>
        <dbReference type="SAM" id="Phobius"/>
    </source>
</evidence>
<feature type="compositionally biased region" description="Polar residues" evidence="1">
    <location>
        <begin position="84"/>
        <end position="96"/>
    </location>
</feature>
<sequence>MDSDDEVPVVDYDSSPEPSPLGSPVRIATPKQRKLKARPRSKPQSRPVELSRTSSNASQKTAVPPIFNVMGSIVGTARNILAPTPSNQGSTQSAPVSSMRPRHPHSMSMSAIHPLSRPVSSIQSPGPQIQSAPASRKHSIAADHPRSSPSPPPRSMWTTIKDSSSISVWLVFILGGILIAHYREMIELMLHGGIDYMFVAITFLSSIGGVGVAVFAAYKYYVSWQSKRAANANPNTNANGANLGPVAETPAPLQTPTEPAFTDPFKHGLSEQPSFSYMTSFHEPVPSAPRASLQDMRSYSQPAMTQLVQPTPVYGVPNYVPVPASRTSTFPTSSHLGNPPTLHNPLPTAPIQERPVSSYFPPQPRPADIKVPFTRMSPVPSEGDGDDEPLRMPHLGFGASAPISPISPTENNSRPTMPKIKRGTFSRAKPAVFVREEQDMSNIGTEPRSMKDNYYVDSDACKPYGPPPRRYRGVNV</sequence>
<gene>
    <name evidence="3" type="ORF">GNLVRS02_ARAD1C32076g</name>
</gene>
<evidence type="ECO:0000313" key="3">
    <source>
        <dbReference type="EMBL" id="CDP35295.1"/>
    </source>
</evidence>
<feature type="region of interest" description="Disordered" evidence="1">
    <location>
        <begin position="80"/>
        <end position="157"/>
    </location>
</feature>
<accession>A0A060T2H6</accession>
<reference evidence="3" key="1">
    <citation type="submission" date="2014-02" db="EMBL/GenBank/DDBJ databases">
        <authorList>
            <person name="Genoscope - CEA"/>
        </authorList>
    </citation>
    <scope>NUCLEOTIDE SEQUENCE</scope>
    <source>
        <strain evidence="3">LS3</strain>
    </source>
</reference>
<feature type="region of interest" description="Disordered" evidence="1">
    <location>
        <begin position="1"/>
        <end position="63"/>
    </location>
</feature>
<keyword evidence="2" id="KW-0472">Membrane</keyword>
<keyword evidence="2" id="KW-0812">Transmembrane</keyword>
<dbReference type="EMBL" id="HG937693">
    <property type="protein sequence ID" value="CDP35295.1"/>
    <property type="molecule type" value="Genomic_DNA"/>
</dbReference>
<protein>
    <submittedName>
        <fullName evidence="3">ARAD1C32076p</fullName>
    </submittedName>
</protein>
<reference evidence="3" key="2">
    <citation type="submission" date="2014-06" db="EMBL/GenBank/DDBJ databases">
        <title>The complete genome of Blastobotrys (Arxula) adeninivorans LS3 - a yeast of biotechnological interest.</title>
        <authorList>
            <person name="Kunze G."/>
            <person name="Gaillardin C."/>
            <person name="Czernicka M."/>
            <person name="Durrens P."/>
            <person name="Martin T."/>
            <person name="Boer E."/>
            <person name="Gabaldon T."/>
            <person name="Cruz J."/>
            <person name="Talla E."/>
            <person name="Marck C."/>
            <person name="Goffeau A."/>
            <person name="Barbe V."/>
            <person name="Baret P."/>
            <person name="Baronian K."/>
            <person name="Beier S."/>
            <person name="Bleykasten C."/>
            <person name="Bode R."/>
            <person name="Casaregola S."/>
            <person name="Despons L."/>
            <person name="Fairhead C."/>
            <person name="Giersberg M."/>
            <person name="Gierski P."/>
            <person name="Hahnel U."/>
            <person name="Hartmann A."/>
            <person name="Jankowska D."/>
            <person name="Jubin C."/>
            <person name="Jung P."/>
            <person name="Lafontaine I."/>
            <person name="Leh-Louis V."/>
            <person name="Lemaire M."/>
            <person name="Marcet-Houben M."/>
            <person name="Mascher M."/>
            <person name="Morel G."/>
            <person name="Richard G.-F."/>
            <person name="Riechen J."/>
            <person name="Sacerdot C."/>
            <person name="Sarkar A."/>
            <person name="Savel G."/>
            <person name="Schacherer J."/>
            <person name="Sherman D."/>
            <person name="Straub M.-L."/>
            <person name="Stein N."/>
            <person name="Thierry A."/>
            <person name="Trautwein-Schult A."/>
            <person name="Westhof E."/>
            <person name="Worch S."/>
            <person name="Dujon B."/>
            <person name="Souciet J.-L."/>
            <person name="Wincker P."/>
            <person name="Scholz U."/>
            <person name="Neuveglise N."/>
        </authorList>
    </citation>
    <scope>NUCLEOTIDE SEQUENCE</scope>
    <source>
        <strain evidence="3">LS3</strain>
    </source>
</reference>
<keyword evidence="2" id="KW-1133">Transmembrane helix</keyword>
<name>A0A060T2H6_BLAAD</name>
<feature type="compositionally biased region" description="Basic residues" evidence="1">
    <location>
        <begin position="31"/>
        <end position="43"/>
    </location>
</feature>
<feature type="region of interest" description="Disordered" evidence="1">
    <location>
        <begin position="401"/>
        <end position="425"/>
    </location>
</feature>
<proteinExistence type="predicted"/>
<feature type="transmembrane region" description="Helical" evidence="2">
    <location>
        <begin position="194"/>
        <end position="218"/>
    </location>
</feature>